<dbReference type="Proteomes" id="UP000525652">
    <property type="component" value="Unassembled WGS sequence"/>
</dbReference>
<comment type="caution">
    <text evidence="1">The sequence shown here is derived from an EMBL/GenBank/DDBJ whole genome shotgun (WGS) entry which is preliminary data.</text>
</comment>
<organism evidence="1 2">
    <name type="scientific">Puniceicoccus vermicola</name>
    <dbReference type="NCBI Taxonomy" id="388746"/>
    <lineage>
        <taxon>Bacteria</taxon>
        <taxon>Pseudomonadati</taxon>
        <taxon>Verrucomicrobiota</taxon>
        <taxon>Opitutia</taxon>
        <taxon>Puniceicoccales</taxon>
        <taxon>Puniceicoccaceae</taxon>
        <taxon>Puniceicoccus</taxon>
    </lineage>
</organism>
<dbReference type="AlphaFoldDB" id="A0A7X1B1T8"/>
<dbReference type="RefSeq" id="WP_185694675.1">
    <property type="nucleotide sequence ID" value="NZ_JACHVA010000138.1"/>
</dbReference>
<gene>
    <name evidence="1" type="ORF">H5P30_19930</name>
</gene>
<dbReference type="EMBL" id="JACHVA010000138">
    <property type="protein sequence ID" value="MBC2604058.1"/>
    <property type="molecule type" value="Genomic_DNA"/>
</dbReference>
<reference evidence="1 2" key="1">
    <citation type="submission" date="2020-07" db="EMBL/GenBank/DDBJ databases">
        <authorList>
            <person name="Feng X."/>
        </authorList>
    </citation>
    <scope>NUCLEOTIDE SEQUENCE [LARGE SCALE GENOMIC DNA]</scope>
    <source>
        <strain evidence="1 2">JCM14086</strain>
    </source>
</reference>
<dbReference type="GO" id="GO:0015035">
    <property type="term" value="F:protein-disulfide reductase activity"/>
    <property type="evidence" value="ECO:0007669"/>
    <property type="project" value="InterPro"/>
</dbReference>
<proteinExistence type="predicted"/>
<name>A0A7X1B1T8_9BACT</name>
<dbReference type="Pfam" id="PF04134">
    <property type="entry name" value="DCC1-like"/>
    <property type="match status" value="1"/>
</dbReference>
<sequence>MNGEPANTGSDLDDKPSSALPILFFDASCLFCIRSIRWIIRHDPAAVFSFAGLESNTAAEKIPTEHPLREQDTVILLDEDGLHGRSEAIFRVLRRLKTSAKVLLIFSVLPRFCTDWGYRLIAANRHRWFGRDESCPLPEPGSANRFLD</sequence>
<evidence type="ECO:0000313" key="1">
    <source>
        <dbReference type="EMBL" id="MBC2604058.1"/>
    </source>
</evidence>
<keyword evidence="2" id="KW-1185">Reference proteome</keyword>
<evidence type="ECO:0000313" key="2">
    <source>
        <dbReference type="Proteomes" id="UP000525652"/>
    </source>
</evidence>
<dbReference type="PANTHER" id="PTHR33639:SF2">
    <property type="entry name" value="DUF393 DOMAIN-CONTAINING PROTEIN"/>
    <property type="match status" value="1"/>
</dbReference>
<protein>
    <submittedName>
        <fullName evidence="1">DUF393 domain-containing protein</fullName>
    </submittedName>
</protein>
<dbReference type="PANTHER" id="PTHR33639">
    <property type="entry name" value="THIOL-DISULFIDE OXIDOREDUCTASE DCC"/>
    <property type="match status" value="1"/>
</dbReference>
<dbReference type="InterPro" id="IPR007263">
    <property type="entry name" value="DCC1-like"/>
</dbReference>
<dbReference type="InterPro" id="IPR052927">
    <property type="entry name" value="DCC_oxidoreductase"/>
</dbReference>
<accession>A0A7X1B1T8</accession>